<comment type="caution">
    <text evidence="2">The sequence shown here is derived from an EMBL/GenBank/DDBJ whole genome shotgun (WGS) entry which is preliminary data.</text>
</comment>
<dbReference type="Proteomes" id="UP000489961">
    <property type="component" value="Unassembled WGS sequence"/>
</dbReference>
<dbReference type="RefSeq" id="WP_174559156.1">
    <property type="nucleotide sequence ID" value="NZ_CADDTS010000023.1"/>
</dbReference>
<evidence type="ECO:0000313" key="2">
    <source>
        <dbReference type="EMBL" id="CAB1213154.1"/>
    </source>
</evidence>
<dbReference type="AlphaFoldDB" id="A0A811G9S7"/>
<accession>A0A811G9S7</accession>
<reference evidence="2 3" key="1">
    <citation type="submission" date="2020-02" db="EMBL/GenBank/DDBJ databases">
        <authorList>
            <person name="Chaudhuri R."/>
        </authorList>
    </citation>
    <scope>NUCLEOTIDE SEQUENCE [LARGE SCALE GENOMIC DNA]</scope>
    <source>
        <strain evidence="2">SFB21</strain>
    </source>
</reference>
<proteinExistence type="predicted"/>
<evidence type="ECO:0000313" key="3">
    <source>
        <dbReference type="Proteomes" id="UP000489961"/>
    </source>
</evidence>
<dbReference type="EMBL" id="CADDTS010000023">
    <property type="protein sequence ID" value="CAB1213154.1"/>
    <property type="molecule type" value="Genomic_DNA"/>
</dbReference>
<keyword evidence="1" id="KW-0812">Transmembrane</keyword>
<sequence>MKFKELSITEFVSLLTIVALSICVITQTYFYYRLDALWVMSLIPPSIYLLDVIKVIAFIFVSIFVVFGLESIFGKITKKNRHKIKIRYENIEEIRKLLIKNRKSYENNLLLFICLIVSLFGFFLIFIGIKISMILSMVFGAMIGTILILNTDKSLTRNFKLGLLGGLLIVGAVIIGEFKYAEISNLPKVTLVADSEKRNLYHLLEQSKTNAVIFKRDKNGANSFKIVDLNQIHSIQSVTDN</sequence>
<organism evidence="2 3">
    <name type="scientific">Acinetobacter bouvetii</name>
    <dbReference type="NCBI Taxonomy" id="202951"/>
    <lineage>
        <taxon>Bacteria</taxon>
        <taxon>Pseudomonadati</taxon>
        <taxon>Pseudomonadota</taxon>
        <taxon>Gammaproteobacteria</taxon>
        <taxon>Moraxellales</taxon>
        <taxon>Moraxellaceae</taxon>
        <taxon>Acinetobacter</taxon>
    </lineage>
</organism>
<protein>
    <submittedName>
        <fullName evidence="2">Uncharacterized protein</fullName>
    </submittedName>
</protein>
<feature type="transmembrane region" description="Helical" evidence="1">
    <location>
        <begin position="12"/>
        <end position="32"/>
    </location>
</feature>
<name>A0A811G9S7_9GAMM</name>
<evidence type="ECO:0000256" key="1">
    <source>
        <dbReference type="SAM" id="Phobius"/>
    </source>
</evidence>
<feature type="transmembrane region" description="Helical" evidence="1">
    <location>
        <begin position="52"/>
        <end position="73"/>
    </location>
</feature>
<keyword evidence="1" id="KW-0472">Membrane</keyword>
<feature type="transmembrane region" description="Helical" evidence="1">
    <location>
        <begin position="161"/>
        <end position="181"/>
    </location>
</feature>
<keyword evidence="1" id="KW-1133">Transmembrane helix</keyword>
<gene>
    <name evidence="2" type="ORF">SFB21_1221</name>
</gene>
<feature type="transmembrane region" description="Helical" evidence="1">
    <location>
        <begin position="109"/>
        <end position="127"/>
    </location>
</feature>
<feature type="transmembrane region" description="Helical" evidence="1">
    <location>
        <begin position="133"/>
        <end position="149"/>
    </location>
</feature>